<sequence length="248" mass="27658">MPGKMAAWRGDLKPQFGSGGNVIGGRCMGIDKIASKSSLITPELEEQMKGVFAKLEGEVELVCVIDPEAAASVEMAELVRHISDLTDKLSCQLYDREEAKEKLPEADVSLLPATVLRRQGKYTGISFHGVTGGKELNSLIFAIYNAAGPGQEMDKRMKKKLDKLTHKSEIKIFVSLSCHHCAQQVITCQKMAAECEALEARMIDARLYPEMVEKYKIERIPMTVINEKEVLMGSKNMDEIYQVLRTYK</sequence>
<keyword evidence="2" id="KW-1185">Reference proteome</keyword>
<accession>A0AC61S128</accession>
<protein>
    <submittedName>
        <fullName evidence="1">Pyridine nucleotide-disulfide oxidoreductase</fullName>
    </submittedName>
</protein>
<gene>
    <name evidence="1" type="ORF">E5329_01740</name>
</gene>
<organism evidence="1 2">
    <name type="scientific">Petralouisia muris</name>
    <dbReference type="NCBI Taxonomy" id="3032872"/>
    <lineage>
        <taxon>Bacteria</taxon>
        <taxon>Bacillati</taxon>
        <taxon>Bacillota</taxon>
        <taxon>Clostridia</taxon>
        <taxon>Lachnospirales</taxon>
        <taxon>Lachnospiraceae</taxon>
        <taxon>Petralouisia</taxon>
    </lineage>
</organism>
<evidence type="ECO:0000313" key="2">
    <source>
        <dbReference type="Proteomes" id="UP000304953"/>
    </source>
</evidence>
<dbReference type="Proteomes" id="UP000304953">
    <property type="component" value="Unassembled WGS sequence"/>
</dbReference>
<dbReference type="EMBL" id="SRYA01000002">
    <property type="protein sequence ID" value="TGY98151.1"/>
    <property type="molecule type" value="Genomic_DNA"/>
</dbReference>
<evidence type="ECO:0000313" key="1">
    <source>
        <dbReference type="EMBL" id="TGY98151.1"/>
    </source>
</evidence>
<reference evidence="1" key="1">
    <citation type="submission" date="2019-04" db="EMBL/GenBank/DDBJ databases">
        <title>Microbes associate with the intestines of laboratory mice.</title>
        <authorList>
            <person name="Navarre W."/>
            <person name="Wong E."/>
            <person name="Huang K."/>
            <person name="Tropini C."/>
            <person name="Ng K."/>
            <person name="Yu B."/>
        </authorList>
    </citation>
    <scope>NUCLEOTIDE SEQUENCE</scope>
    <source>
        <strain evidence="1">NM01_1-7b</strain>
    </source>
</reference>
<proteinExistence type="predicted"/>
<comment type="caution">
    <text evidence="1">The sequence shown here is derived from an EMBL/GenBank/DDBJ whole genome shotgun (WGS) entry which is preliminary data.</text>
</comment>
<name>A0AC61S128_9FIRM</name>